<evidence type="ECO:0000256" key="6">
    <source>
        <dbReference type="PIRSR" id="PIRSR601765-1"/>
    </source>
</evidence>
<evidence type="ECO:0000256" key="1">
    <source>
        <dbReference type="ARBA" id="ARBA00006217"/>
    </source>
</evidence>
<evidence type="ECO:0000256" key="2">
    <source>
        <dbReference type="ARBA" id="ARBA00012925"/>
    </source>
</evidence>
<dbReference type="InterPro" id="IPR015892">
    <property type="entry name" value="Carbonic_anhydrase_CS"/>
</dbReference>
<dbReference type="Proteomes" id="UP001063350">
    <property type="component" value="Chromosome"/>
</dbReference>
<dbReference type="PANTHER" id="PTHR11002:SF79">
    <property type="entry name" value="CARBONIC ANHYDRASE 2"/>
    <property type="match status" value="1"/>
</dbReference>
<evidence type="ECO:0000313" key="7">
    <source>
        <dbReference type="EMBL" id="BCO10111.1"/>
    </source>
</evidence>
<dbReference type="InterPro" id="IPR001765">
    <property type="entry name" value="Carbonic_anhydrase"/>
</dbReference>
<comment type="cofactor">
    <cofactor evidence="6">
        <name>Zn(2+)</name>
        <dbReference type="ChEBI" id="CHEBI:29105"/>
    </cofactor>
    <text evidence="6">Binds 1 zinc ion per subunit.</text>
</comment>
<dbReference type="EC" id="4.2.1.1" evidence="2"/>
<evidence type="ECO:0000256" key="4">
    <source>
        <dbReference type="ARBA" id="ARBA00023239"/>
    </source>
</evidence>
<keyword evidence="4" id="KW-0456">Lyase</keyword>
<name>A0A915U2E9_9BACT</name>
<keyword evidence="6" id="KW-0479">Metal-binding</keyword>
<accession>A0A915U2E9</accession>
<feature type="binding site" evidence="6">
    <location>
        <position position="110"/>
    </location>
    <ligand>
        <name>Zn(2+)</name>
        <dbReference type="ChEBI" id="CHEBI:29105"/>
    </ligand>
</feature>
<evidence type="ECO:0000313" key="8">
    <source>
        <dbReference type="Proteomes" id="UP001063350"/>
    </source>
</evidence>
<dbReference type="GO" id="GO:0008270">
    <property type="term" value="F:zinc ion binding"/>
    <property type="evidence" value="ECO:0007669"/>
    <property type="project" value="InterPro"/>
</dbReference>
<dbReference type="EMBL" id="AP024233">
    <property type="protein sequence ID" value="BCO10111.1"/>
    <property type="molecule type" value="Genomic_DNA"/>
</dbReference>
<proteinExistence type="inferred from homology"/>
<gene>
    <name evidence="7" type="primary">ecaB</name>
    <name evidence="7" type="ORF">GF1_24870</name>
</gene>
<organism evidence="7 8">
    <name type="scientific">Desulfolithobacter dissulfuricans</name>
    <dbReference type="NCBI Taxonomy" id="2795293"/>
    <lineage>
        <taxon>Bacteria</taxon>
        <taxon>Pseudomonadati</taxon>
        <taxon>Thermodesulfobacteriota</taxon>
        <taxon>Desulfobulbia</taxon>
        <taxon>Desulfobulbales</taxon>
        <taxon>Desulfobulbaceae</taxon>
        <taxon>Desulfolithobacter</taxon>
    </lineage>
</organism>
<dbReference type="PANTHER" id="PTHR11002">
    <property type="entry name" value="CARBONIC ANHYDRASE"/>
    <property type="match status" value="1"/>
</dbReference>
<dbReference type="GO" id="GO:0004089">
    <property type="term" value="F:carbonate dehydratase activity"/>
    <property type="evidence" value="ECO:0007669"/>
    <property type="project" value="UniProtKB-EC"/>
</dbReference>
<dbReference type="CDD" id="cd03378">
    <property type="entry name" value="beta_CA_cladeC"/>
    <property type="match status" value="1"/>
</dbReference>
<dbReference type="PROSITE" id="PS00704">
    <property type="entry name" value="PROK_CO2_ANHYDRASE_1"/>
    <property type="match status" value="1"/>
</dbReference>
<feature type="binding site" evidence="6">
    <location>
        <position position="107"/>
    </location>
    <ligand>
        <name>Zn(2+)</name>
        <dbReference type="ChEBI" id="CHEBI:29105"/>
    </ligand>
</feature>
<keyword evidence="8" id="KW-1185">Reference proteome</keyword>
<dbReference type="GO" id="GO:0015976">
    <property type="term" value="P:carbon utilization"/>
    <property type="evidence" value="ECO:0007669"/>
    <property type="project" value="InterPro"/>
</dbReference>
<reference evidence="7" key="1">
    <citation type="submission" date="2020-12" db="EMBL/GenBank/DDBJ databases">
        <title>Desulfobium dissulfuricans gen. nov., sp. nov., a novel mesophilic, sulfate-reducing bacterium isolated from a deep-sea hydrothermal vent.</title>
        <authorList>
            <person name="Hashimoto Y."/>
            <person name="Tame A."/>
            <person name="Sawayama S."/>
            <person name="Miyazaki J."/>
            <person name="Takai K."/>
            <person name="Nakagawa S."/>
        </authorList>
    </citation>
    <scope>NUCLEOTIDE SEQUENCE</scope>
    <source>
        <strain evidence="7">GF1</strain>
    </source>
</reference>
<keyword evidence="3 6" id="KW-0862">Zinc</keyword>
<sequence length="196" mass="20974">MEIQQNISADEAIERLLEGNRRFVTAELTHPHQDPTCRIALNQGQAPFAAVLACADSRVPPEVVFDQGLGDLFVVRVAGNIVNDQILGSLEYACGHLATSLIMVMAHSRCGAIGAVASEAELEGHIASLAPEIQPAVERVKGQPGDLTDNAAREVARMTAEKLKNSEPVLKKLAADGKIKVVPAFYELESGELNLL</sequence>
<dbReference type="RefSeq" id="WP_267926847.1">
    <property type="nucleotide sequence ID" value="NZ_AP024233.1"/>
</dbReference>
<dbReference type="InterPro" id="IPR036874">
    <property type="entry name" value="Carbonic_anhydrase_sf"/>
</dbReference>
<evidence type="ECO:0000256" key="5">
    <source>
        <dbReference type="ARBA" id="ARBA00048348"/>
    </source>
</evidence>
<dbReference type="SMART" id="SM00947">
    <property type="entry name" value="Pro_CA"/>
    <property type="match status" value="1"/>
</dbReference>
<dbReference type="Pfam" id="PF00484">
    <property type="entry name" value="Pro_CA"/>
    <property type="match status" value="1"/>
</dbReference>
<feature type="binding site" evidence="6">
    <location>
        <position position="56"/>
    </location>
    <ligand>
        <name>Zn(2+)</name>
        <dbReference type="ChEBI" id="CHEBI:29105"/>
    </ligand>
</feature>
<dbReference type="Gene3D" id="3.40.1050.10">
    <property type="entry name" value="Carbonic anhydrase"/>
    <property type="match status" value="1"/>
</dbReference>
<feature type="binding site" evidence="6">
    <location>
        <position position="54"/>
    </location>
    <ligand>
        <name>Zn(2+)</name>
        <dbReference type="ChEBI" id="CHEBI:29105"/>
    </ligand>
</feature>
<dbReference type="SUPFAM" id="SSF53056">
    <property type="entry name" value="beta-carbonic anhydrase, cab"/>
    <property type="match status" value="1"/>
</dbReference>
<dbReference type="AlphaFoldDB" id="A0A915U2E9"/>
<evidence type="ECO:0000256" key="3">
    <source>
        <dbReference type="ARBA" id="ARBA00022833"/>
    </source>
</evidence>
<comment type="catalytic activity">
    <reaction evidence="5">
        <text>hydrogencarbonate + H(+) = CO2 + H2O</text>
        <dbReference type="Rhea" id="RHEA:10748"/>
        <dbReference type="ChEBI" id="CHEBI:15377"/>
        <dbReference type="ChEBI" id="CHEBI:15378"/>
        <dbReference type="ChEBI" id="CHEBI:16526"/>
        <dbReference type="ChEBI" id="CHEBI:17544"/>
        <dbReference type="EC" id="4.2.1.1"/>
    </reaction>
</comment>
<protein>
    <recommendedName>
        <fullName evidence="2">carbonic anhydrase</fullName>
        <ecNumber evidence="2">4.2.1.1</ecNumber>
    </recommendedName>
</protein>
<comment type="similarity">
    <text evidence="1">Belongs to the beta-class carbonic anhydrase family.</text>
</comment>
<dbReference type="KEGG" id="ddu:GF1_24870"/>